<accession>A0A0M9CEL5</accession>
<reference evidence="9 11" key="1">
    <citation type="submission" date="2015-07" db="EMBL/GenBank/DDBJ databases">
        <title>Genome of Polaribacter dokdonenesis DSW-5, isolated from seawater off Dokdo in Korea.</title>
        <authorList>
            <person name="Yoon K."/>
            <person name="Song J.Y."/>
            <person name="Kim J.F."/>
        </authorList>
    </citation>
    <scope>NUCLEOTIDE SEQUENCE [LARGE SCALE GENOMIC DNA]</scope>
    <source>
        <strain evidence="9 11">DSW-5</strain>
    </source>
</reference>
<evidence type="ECO:0000259" key="7">
    <source>
        <dbReference type="Pfam" id="PF07980"/>
    </source>
</evidence>
<protein>
    <submittedName>
        <fullName evidence="9">RagB/SusD domain-containing protein</fullName>
    </submittedName>
    <submittedName>
        <fullName evidence="10">SusD family protein</fullName>
    </submittedName>
</protein>
<organism evidence="9 11">
    <name type="scientific">Polaribacter dokdonensis DSW-5</name>
    <dbReference type="NCBI Taxonomy" id="1300348"/>
    <lineage>
        <taxon>Bacteria</taxon>
        <taxon>Pseudomonadati</taxon>
        <taxon>Bacteroidota</taxon>
        <taxon>Flavobacteriia</taxon>
        <taxon>Flavobacteriales</taxon>
        <taxon>Flavobacteriaceae</taxon>
    </lineage>
</organism>
<dbReference type="InterPro" id="IPR012944">
    <property type="entry name" value="SusD_RagB_dom"/>
</dbReference>
<dbReference type="Gene3D" id="1.25.40.390">
    <property type="match status" value="1"/>
</dbReference>
<evidence type="ECO:0000256" key="3">
    <source>
        <dbReference type="ARBA" id="ARBA00022729"/>
    </source>
</evidence>
<feature type="domain" description="SusD-like N-terminal" evidence="8">
    <location>
        <begin position="113"/>
        <end position="240"/>
    </location>
</feature>
<dbReference type="Pfam" id="PF07980">
    <property type="entry name" value="SusD_RagB"/>
    <property type="match status" value="1"/>
</dbReference>
<keyword evidence="4" id="KW-0472">Membrane</keyword>
<evidence type="ECO:0000256" key="2">
    <source>
        <dbReference type="ARBA" id="ARBA00006275"/>
    </source>
</evidence>
<feature type="chain" id="PRO_5005833328" evidence="6">
    <location>
        <begin position="22"/>
        <end position="496"/>
    </location>
</feature>
<keyword evidence="5" id="KW-0998">Cell outer membrane</keyword>
<sequence length="496" mass="55015">MNKLIKFGLLSALAISTVSCGDDFLEKPALEGSASLTSAQLEQASNIDPEVTGALMGGVYTLTFTFGSGGTSGHDDFGQKAYDIFGDMLSSDMALSTSTYGWYRASITEYQAPLDFTFGDNRQVWRHYFRIVRGCNEVIDGLGGTDVVPESAANKAIMGQAKALRAHSYFYLAQYFQKEYDGAEEILPIYRSATDLNGPKVAASEIYDLMEQDLTEAISYLDGYSRSNKTEINKQVAQGIYAYVLGARGTDYTKAYNMAKAAMTGYTLMSSSEITGGFTNVNTPGWMWGVDLNDEIGLGLVSWWGQMDYFAYSYPAFGDAKSMDQNLYDAIPANDFRKDQFVDNPGAYTHLMPLNKFYNAARTRYGVTRIVQDDYVYMRVAEMHLLAAEYAAFSGNDAQARTELKAIVSQRVPDASYIDGLSGQQLKNEIHLQTRIELWGEGKSYLALKRNKASVTRGSNHLSFVGTTIPYNDERMTFEIPEGEIQFNPFISTQNN</sequence>
<name>A0A0M9CEL5_9FLAO</name>
<feature type="domain" description="RagB/SusD" evidence="7">
    <location>
        <begin position="352"/>
        <end position="455"/>
    </location>
</feature>
<evidence type="ECO:0000313" key="11">
    <source>
        <dbReference type="Proteomes" id="UP000037716"/>
    </source>
</evidence>
<proteinExistence type="inferred from homology"/>
<dbReference type="PATRIC" id="fig|1300348.6.peg.472"/>
<dbReference type="SUPFAM" id="SSF48452">
    <property type="entry name" value="TPR-like"/>
    <property type="match status" value="1"/>
</dbReference>
<reference evidence="10 12" key="2">
    <citation type="submission" date="2016-10" db="EMBL/GenBank/DDBJ databases">
        <authorList>
            <person name="Varghese N."/>
            <person name="Submissions S."/>
        </authorList>
    </citation>
    <scope>NUCLEOTIDE SEQUENCE [LARGE SCALE GENOMIC DNA]</scope>
    <source>
        <strain evidence="10 12">DSW-5</strain>
    </source>
</reference>
<comment type="subcellular location">
    <subcellularLocation>
        <location evidence="1">Cell outer membrane</location>
    </subcellularLocation>
</comment>
<evidence type="ECO:0000256" key="1">
    <source>
        <dbReference type="ARBA" id="ARBA00004442"/>
    </source>
</evidence>
<dbReference type="RefSeq" id="WP_053973155.1">
    <property type="nucleotide sequence ID" value="NZ_FNUE01000001.1"/>
</dbReference>
<dbReference type="InterPro" id="IPR033985">
    <property type="entry name" value="SusD-like_N"/>
</dbReference>
<dbReference type="PROSITE" id="PS51257">
    <property type="entry name" value="PROKAR_LIPOPROTEIN"/>
    <property type="match status" value="1"/>
</dbReference>
<dbReference type="Proteomes" id="UP000037716">
    <property type="component" value="Unassembled WGS sequence"/>
</dbReference>
<keyword evidence="12" id="KW-1185">Reference proteome</keyword>
<evidence type="ECO:0000259" key="8">
    <source>
        <dbReference type="Pfam" id="PF14322"/>
    </source>
</evidence>
<gene>
    <name evidence="9" type="ORF">I602_473</name>
    <name evidence="10" type="ORF">SAMN05444353_1311</name>
</gene>
<evidence type="ECO:0000313" key="9">
    <source>
        <dbReference type="EMBL" id="KOY50913.1"/>
    </source>
</evidence>
<dbReference type="GO" id="GO:0009279">
    <property type="term" value="C:cell outer membrane"/>
    <property type="evidence" value="ECO:0007669"/>
    <property type="project" value="UniProtKB-SubCell"/>
</dbReference>
<dbReference type="Proteomes" id="UP000183071">
    <property type="component" value="Unassembled WGS sequence"/>
</dbReference>
<comment type="similarity">
    <text evidence="2">Belongs to the SusD family.</text>
</comment>
<dbReference type="EMBL" id="FNUE01000001">
    <property type="protein sequence ID" value="SEE22973.1"/>
    <property type="molecule type" value="Genomic_DNA"/>
</dbReference>
<dbReference type="InterPro" id="IPR011990">
    <property type="entry name" value="TPR-like_helical_dom_sf"/>
</dbReference>
<comment type="caution">
    <text evidence="9">The sequence shown here is derived from an EMBL/GenBank/DDBJ whole genome shotgun (WGS) entry which is preliminary data.</text>
</comment>
<evidence type="ECO:0000313" key="10">
    <source>
        <dbReference type="EMBL" id="SEE22973.1"/>
    </source>
</evidence>
<dbReference type="EMBL" id="LGBR01000001">
    <property type="protein sequence ID" value="KOY50913.1"/>
    <property type="molecule type" value="Genomic_DNA"/>
</dbReference>
<dbReference type="Pfam" id="PF14322">
    <property type="entry name" value="SusD-like_3"/>
    <property type="match status" value="1"/>
</dbReference>
<dbReference type="STRING" id="1300348.I602_473"/>
<dbReference type="OrthoDB" id="1100079at2"/>
<feature type="signal peptide" evidence="6">
    <location>
        <begin position="1"/>
        <end position="21"/>
    </location>
</feature>
<evidence type="ECO:0000256" key="5">
    <source>
        <dbReference type="ARBA" id="ARBA00023237"/>
    </source>
</evidence>
<evidence type="ECO:0000256" key="6">
    <source>
        <dbReference type="SAM" id="SignalP"/>
    </source>
</evidence>
<keyword evidence="3 6" id="KW-0732">Signal</keyword>
<evidence type="ECO:0000256" key="4">
    <source>
        <dbReference type="ARBA" id="ARBA00023136"/>
    </source>
</evidence>
<dbReference type="AlphaFoldDB" id="A0A0M9CEL5"/>
<evidence type="ECO:0000313" key="12">
    <source>
        <dbReference type="Proteomes" id="UP000183071"/>
    </source>
</evidence>